<dbReference type="AlphaFoldDB" id="A0A382JP48"/>
<gene>
    <name evidence="1" type="ORF">METZ01_LOCUS266353</name>
</gene>
<proteinExistence type="predicted"/>
<evidence type="ECO:0000313" key="1">
    <source>
        <dbReference type="EMBL" id="SVC13499.1"/>
    </source>
</evidence>
<protein>
    <submittedName>
        <fullName evidence="1">Uncharacterized protein</fullName>
    </submittedName>
</protein>
<reference evidence="1" key="1">
    <citation type="submission" date="2018-05" db="EMBL/GenBank/DDBJ databases">
        <authorList>
            <person name="Lanie J.A."/>
            <person name="Ng W.-L."/>
            <person name="Kazmierczak K.M."/>
            <person name="Andrzejewski T.M."/>
            <person name="Davidsen T.M."/>
            <person name="Wayne K.J."/>
            <person name="Tettelin H."/>
            <person name="Glass J.I."/>
            <person name="Rusch D."/>
            <person name="Podicherti R."/>
            <person name="Tsui H.-C.T."/>
            <person name="Winkler M.E."/>
        </authorList>
    </citation>
    <scope>NUCLEOTIDE SEQUENCE</scope>
</reference>
<organism evidence="1">
    <name type="scientific">marine metagenome</name>
    <dbReference type="NCBI Taxonomy" id="408172"/>
    <lineage>
        <taxon>unclassified sequences</taxon>
        <taxon>metagenomes</taxon>
        <taxon>ecological metagenomes</taxon>
    </lineage>
</organism>
<accession>A0A382JP48</accession>
<name>A0A382JP48_9ZZZZ</name>
<feature type="non-terminal residue" evidence="1">
    <location>
        <position position="34"/>
    </location>
</feature>
<dbReference type="EMBL" id="UINC01075380">
    <property type="protein sequence ID" value="SVC13499.1"/>
    <property type="molecule type" value="Genomic_DNA"/>
</dbReference>
<sequence>MAVNVSGAFALGLLAGGDAGTLTVVGTGGLGAFT</sequence>